<feature type="transmembrane region" description="Helical" evidence="1">
    <location>
        <begin position="25"/>
        <end position="46"/>
    </location>
</feature>
<proteinExistence type="predicted"/>
<name>A0A7Y4H5I8_9BRAD</name>
<organism evidence="2 3">
    <name type="scientific">Bradyrhizobium archetypum</name>
    <dbReference type="NCBI Taxonomy" id="2721160"/>
    <lineage>
        <taxon>Bacteria</taxon>
        <taxon>Pseudomonadati</taxon>
        <taxon>Pseudomonadota</taxon>
        <taxon>Alphaproteobacteria</taxon>
        <taxon>Hyphomicrobiales</taxon>
        <taxon>Nitrobacteraceae</taxon>
        <taxon>Bradyrhizobium</taxon>
    </lineage>
</organism>
<dbReference type="RefSeq" id="WP_171710875.1">
    <property type="nucleotide sequence ID" value="NZ_JAAVLW010000005.1"/>
</dbReference>
<keyword evidence="3" id="KW-1185">Reference proteome</keyword>
<sequence>MKQLPGNQQFPDKLSTNDLRAYRRWIGGLYLSYLAATIIAVGLMLANGPPRDLSASNEIQVARLKGGPAVPAAAKHVTRP</sequence>
<protein>
    <submittedName>
        <fullName evidence="2">Uncharacterized protein</fullName>
    </submittedName>
</protein>
<dbReference type="EMBL" id="JAAVLW010000005">
    <property type="protein sequence ID" value="NOJ47990.1"/>
    <property type="molecule type" value="Genomic_DNA"/>
</dbReference>
<comment type="caution">
    <text evidence="2">The sequence shown here is derived from an EMBL/GenBank/DDBJ whole genome shotgun (WGS) entry which is preliminary data.</text>
</comment>
<keyword evidence="1" id="KW-1133">Transmembrane helix</keyword>
<gene>
    <name evidence="2" type="ORF">HCN50_17360</name>
</gene>
<reference evidence="2 3" key="1">
    <citation type="submission" date="2020-03" db="EMBL/GenBank/DDBJ databases">
        <title>Bradyrhizobium diversity isolated from nodules of Muelleranthus trifoliolatus.</title>
        <authorList>
            <person name="Klepa M."/>
            <person name="Helene L."/>
            <person name="Hungria M."/>
        </authorList>
    </citation>
    <scope>NUCLEOTIDE SEQUENCE [LARGE SCALE GENOMIC DNA]</scope>
    <source>
        <strain evidence="2 3">WSM 1744</strain>
    </source>
</reference>
<dbReference type="Proteomes" id="UP000528734">
    <property type="component" value="Unassembled WGS sequence"/>
</dbReference>
<evidence type="ECO:0000313" key="3">
    <source>
        <dbReference type="Proteomes" id="UP000528734"/>
    </source>
</evidence>
<evidence type="ECO:0000256" key="1">
    <source>
        <dbReference type="SAM" id="Phobius"/>
    </source>
</evidence>
<evidence type="ECO:0000313" key="2">
    <source>
        <dbReference type="EMBL" id="NOJ47990.1"/>
    </source>
</evidence>
<keyword evidence="1" id="KW-0472">Membrane</keyword>
<accession>A0A7Y4H5I8</accession>
<keyword evidence="1" id="KW-0812">Transmembrane</keyword>
<dbReference type="AlphaFoldDB" id="A0A7Y4H5I8"/>